<dbReference type="EMBL" id="CP032509">
    <property type="protein sequence ID" value="AZN71000.1"/>
    <property type="molecule type" value="Genomic_DNA"/>
</dbReference>
<gene>
    <name evidence="5" type="ORF">D5400_06655</name>
</gene>
<evidence type="ECO:0000256" key="1">
    <source>
        <dbReference type="ARBA" id="ARBA00005801"/>
    </source>
</evidence>
<keyword evidence="3" id="KW-1133">Transmembrane helix</keyword>
<sequence>MARMRRRLRKSCSRACGNWGRVPSSAEPMSMMSRAELIGIGAGAAGLTVAIALTSQGDFDPTWPFALWLGALCLAIAVEDVRHLRVADSANALLFAGGCTWQVLQSQGEVFETLMLALLACVICGGALLAVRALHARITGRIGLGLGDVKFCSAAAAWTGLSGFPFMLLLASLTALIVFGLISVTRSGWGRQRRLPFAAFLAPALFMAWLGSASSAGSFLDGVFLSP</sequence>
<dbReference type="InterPro" id="IPR014032">
    <property type="entry name" value="Peptidase_A24A_bac"/>
</dbReference>
<feature type="transmembrane region" description="Helical" evidence="3">
    <location>
        <begin position="110"/>
        <end position="131"/>
    </location>
</feature>
<feature type="transmembrane region" description="Helical" evidence="3">
    <location>
        <begin position="197"/>
        <end position="220"/>
    </location>
</feature>
<dbReference type="PRINTS" id="PR00864">
    <property type="entry name" value="PREPILNPTASE"/>
</dbReference>
<dbReference type="Gene3D" id="1.20.120.1220">
    <property type="match status" value="1"/>
</dbReference>
<dbReference type="PANTHER" id="PTHR30487:SF0">
    <property type="entry name" value="PREPILIN LEADER PEPTIDASE_N-METHYLTRANSFERASE-RELATED"/>
    <property type="match status" value="1"/>
</dbReference>
<dbReference type="PANTHER" id="PTHR30487">
    <property type="entry name" value="TYPE 4 PREPILIN-LIKE PROTEINS LEADER PEPTIDE-PROCESSING ENZYME"/>
    <property type="match status" value="1"/>
</dbReference>
<dbReference type="GO" id="GO:0004190">
    <property type="term" value="F:aspartic-type endopeptidase activity"/>
    <property type="evidence" value="ECO:0007669"/>
    <property type="project" value="InterPro"/>
</dbReference>
<name>A0A3Q8XMV8_9HYPH</name>
<dbReference type="InterPro" id="IPR000045">
    <property type="entry name" value="Prepilin_IV_endopep_pep"/>
</dbReference>
<dbReference type="Pfam" id="PF01478">
    <property type="entry name" value="Peptidase_A24"/>
    <property type="match status" value="1"/>
</dbReference>
<dbReference type="AlphaFoldDB" id="A0A3Q8XMV8"/>
<keyword evidence="3" id="KW-0812">Transmembrane</keyword>
<feature type="domain" description="Prepilin type IV endopeptidase peptidase" evidence="4">
    <location>
        <begin position="69"/>
        <end position="178"/>
    </location>
</feature>
<reference evidence="5 6" key="1">
    <citation type="submission" date="2018-09" db="EMBL/GenBank/DDBJ databases">
        <title>Marinorhizobium profundi gen. nov., sp. nov., isolated from a deep-sea sediment sample from the New Britain Trench and proposal of Marinorhizobiaceae fam. nov. in the order Rhizobiales of the class Alphaproteobacteria.</title>
        <authorList>
            <person name="Cao J."/>
        </authorList>
    </citation>
    <scope>NUCLEOTIDE SEQUENCE [LARGE SCALE GENOMIC DNA]</scope>
    <source>
        <strain evidence="5 6">WS11</strain>
    </source>
</reference>
<evidence type="ECO:0000313" key="5">
    <source>
        <dbReference type="EMBL" id="AZN71000.1"/>
    </source>
</evidence>
<evidence type="ECO:0000256" key="2">
    <source>
        <dbReference type="RuleBase" id="RU003793"/>
    </source>
</evidence>
<evidence type="ECO:0000259" key="4">
    <source>
        <dbReference type="Pfam" id="PF01478"/>
    </source>
</evidence>
<comment type="similarity">
    <text evidence="1 2">Belongs to the peptidase A24 family.</text>
</comment>
<dbReference type="GO" id="GO:0006465">
    <property type="term" value="P:signal peptide processing"/>
    <property type="evidence" value="ECO:0007669"/>
    <property type="project" value="TreeGrafter"/>
</dbReference>
<protein>
    <submittedName>
        <fullName evidence="5">Prepilin peptidase</fullName>
    </submittedName>
</protein>
<dbReference type="InterPro" id="IPR050882">
    <property type="entry name" value="Prepilin_peptidase/N-MTase"/>
</dbReference>
<accession>A0A3Q8XMV8</accession>
<organism evidence="5 6">
    <name type="scientific">Georhizobium profundi</name>
    <dbReference type="NCBI Taxonomy" id="2341112"/>
    <lineage>
        <taxon>Bacteria</taxon>
        <taxon>Pseudomonadati</taxon>
        <taxon>Pseudomonadota</taxon>
        <taxon>Alphaproteobacteria</taxon>
        <taxon>Hyphomicrobiales</taxon>
        <taxon>Rhizobiaceae</taxon>
        <taxon>Georhizobium</taxon>
    </lineage>
</organism>
<dbReference type="Proteomes" id="UP000268192">
    <property type="component" value="Chromosome"/>
</dbReference>
<keyword evidence="3" id="KW-0472">Membrane</keyword>
<keyword evidence="6" id="KW-1185">Reference proteome</keyword>
<dbReference type="KEGG" id="abaw:D5400_06655"/>
<feature type="transmembrane region" description="Helical" evidence="3">
    <location>
        <begin position="62"/>
        <end position="79"/>
    </location>
</feature>
<evidence type="ECO:0000256" key="3">
    <source>
        <dbReference type="SAM" id="Phobius"/>
    </source>
</evidence>
<evidence type="ECO:0000313" key="6">
    <source>
        <dbReference type="Proteomes" id="UP000268192"/>
    </source>
</evidence>
<proteinExistence type="inferred from homology"/>
<dbReference type="GO" id="GO:0005886">
    <property type="term" value="C:plasma membrane"/>
    <property type="evidence" value="ECO:0007669"/>
    <property type="project" value="TreeGrafter"/>
</dbReference>
<dbReference type="OrthoDB" id="9789291at2"/>
<feature type="transmembrane region" description="Helical" evidence="3">
    <location>
        <begin position="164"/>
        <end position="185"/>
    </location>
</feature>